<evidence type="ECO:0000313" key="3">
    <source>
        <dbReference type="Proteomes" id="UP000516437"/>
    </source>
</evidence>
<evidence type="ECO:0000256" key="1">
    <source>
        <dbReference type="SAM" id="MobiDB-lite"/>
    </source>
</evidence>
<feature type="region of interest" description="Disordered" evidence="1">
    <location>
        <begin position="1"/>
        <end position="111"/>
    </location>
</feature>
<proteinExistence type="predicted"/>
<keyword evidence="3" id="KW-1185">Reference proteome</keyword>
<dbReference type="AlphaFoldDB" id="A0A6A1WV46"/>
<feature type="compositionally biased region" description="Basic residues" evidence="1">
    <location>
        <begin position="44"/>
        <end position="54"/>
    </location>
</feature>
<feature type="compositionally biased region" description="Polar residues" evidence="1">
    <location>
        <begin position="30"/>
        <end position="43"/>
    </location>
</feature>
<accession>A0A6A1WV46</accession>
<name>A0A6A1WV46_9ROSI</name>
<dbReference type="EMBL" id="RXIC02000019">
    <property type="protein sequence ID" value="KAB1226590.1"/>
    <property type="molecule type" value="Genomic_DNA"/>
</dbReference>
<sequence length="192" mass="21361">MRPRDSFQEQKDHAGYVVADTEDDDDVQPKSLTRLVSNANTMSRPKKTKKRKENPKKNLENAQDSGHIILTAATDPIDEGNTTDAANVKNGKNPAEAFKSQTSNSTKKADVDTDYKDASKSIYEMAGTSEMALQGLADRLDELGIKLDWIDGDKVAGLVELWKSFKVAQFECSIKEARFNEEVFQSILSSFH</sequence>
<protein>
    <submittedName>
        <fullName evidence="2">Uncharacterized protein</fullName>
    </submittedName>
</protein>
<organism evidence="2 3">
    <name type="scientific">Morella rubra</name>
    <name type="common">Chinese bayberry</name>
    <dbReference type="NCBI Taxonomy" id="262757"/>
    <lineage>
        <taxon>Eukaryota</taxon>
        <taxon>Viridiplantae</taxon>
        <taxon>Streptophyta</taxon>
        <taxon>Embryophyta</taxon>
        <taxon>Tracheophyta</taxon>
        <taxon>Spermatophyta</taxon>
        <taxon>Magnoliopsida</taxon>
        <taxon>eudicotyledons</taxon>
        <taxon>Gunneridae</taxon>
        <taxon>Pentapetalae</taxon>
        <taxon>rosids</taxon>
        <taxon>fabids</taxon>
        <taxon>Fagales</taxon>
        <taxon>Myricaceae</taxon>
        <taxon>Morella</taxon>
    </lineage>
</organism>
<dbReference type="OrthoDB" id="1763009at2759"/>
<evidence type="ECO:0000313" key="2">
    <source>
        <dbReference type="EMBL" id="KAB1226590.1"/>
    </source>
</evidence>
<comment type="caution">
    <text evidence="2">The sequence shown here is derived from an EMBL/GenBank/DDBJ whole genome shotgun (WGS) entry which is preliminary data.</text>
</comment>
<dbReference type="Proteomes" id="UP000516437">
    <property type="component" value="Chromosome 1"/>
</dbReference>
<reference evidence="2 3" key="1">
    <citation type="journal article" date="2019" name="Plant Biotechnol. J.">
        <title>The red bayberry genome and genetic basis of sex determination.</title>
        <authorList>
            <person name="Jia H.M."/>
            <person name="Jia H.J."/>
            <person name="Cai Q.L."/>
            <person name="Wang Y."/>
            <person name="Zhao H.B."/>
            <person name="Yang W.F."/>
            <person name="Wang G.Y."/>
            <person name="Li Y.H."/>
            <person name="Zhan D.L."/>
            <person name="Shen Y.T."/>
            <person name="Niu Q.F."/>
            <person name="Chang L."/>
            <person name="Qiu J."/>
            <person name="Zhao L."/>
            <person name="Xie H.B."/>
            <person name="Fu W.Y."/>
            <person name="Jin J."/>
            <person name="Li X.W."/>
            <person name="Jiao Y."/>
            <person name="Zhou C.C."/>
            <person name="Tu T."/>
            <person name="Chai C.Y."/>
            <person name="Gao J.L."/>
            <person name="Fan L.J."/>
            <person name="van de Weg E."/>
            <person name="Wang J.Y."/>
            <person name="Gao Z.S."/>
        </authorList>
    </citation>
    <scope>NUCLEOTIDE SEQUENCE [LARGE SCALE GENOMIC DNA]</scope>
    <source>
        <tissue evidence="2">Leaves</tissue>
    </source>
</reference>
<gene>
    <name evidence="2" type="ORF">CJ030_MR1G019151</name>
</gene>
<feature type="compositionally biased region" description="Basic and acidic residues" evidence="1">
    <location>
        <begin position="1"/>
        <end position="14"/>
    </location>
</feature>